<name>A0A0S2KMA9_9BACT</name>
<feature type="transmembrane region" description="Helical" evidence="2">
    <location>
        <begin position="6"/>
        <end position="27"/>
    </location>
</feature>
<dbReference type="eggNOG" id="COG4372">
    <property type="taxonomic scope" value="Bacteria"/>
</dbReference>
<proteinExistence type="predicted"/>
<keyword evidence="1" id="KW-0175">Coiled coil</keyword>
<dbReference type="OrthoDB" id="1115172at2"/>
<evidence type="ECO:0000256" key="1">
    <source>
        <dbReference type="SAM" id="Coils"/>
    </source>
</evidence>
<dbReference type="Proteomes" id="UP000056252">
    <property type="component" value="Chromosome"/>
</dbReference>
<evidence type="ECO:0008006" key="5">
    <source>
        <dbReference type="Google" id="ProtNLM"/>
    </source>
</evidence>
<accession>A0A0S2KMA9</accession>
<dbReference type="AlphaFoldDB" id="A0A0S2KMA9"/>
<protein>
    <recommendedName>
        <fullName evidence="5">Chromosome partitioning protein ParA</fullName>
    </recommendedName>
</protein>
<evidence type="ECO:0000313" key="4">
    <source>
        <dbReference type="Proteomes" id="UP000056252"/>
    </source>
</evidence>
<dbReference type="EMBL" id="CP013195">
    <property type="protein sequence ID" value="ALO49365.1"/>
    <property type="molecule type" value="Genomic_DNA"/>
</dbReference>
<keyword evidence="4" id="KW-1185">Reference proteome</keyword>
<evidence type="ECO:0000313" key="3">
    <source>
        <dbReference type="EMBL" id="ALO49365.1"/>
    </source>
</evidence>
<evidence type="ECO:0000256" key="2">
    <source>
        <dbReference type="SAM" id="Phobius"/>
    </source>
</evidence>
<dbReference type="STRING" id="76123.AS203_09900"/>
<dbReference type="RefSeq" id="WP_025065284.1">
    <property type="nucleotide sequence ID" value="NZ_CP013195.1"/>
</dbReference>
<keyword evidence="2" id="KW-0812">Transmembrane</keyword>
<organism evidence="3 4">
    <name type="scientific">Hoylesella enoeca</name>
    <dbReference type="NCBI Taxonomy" id="76123"/>
    <lineage>
        <taxon>Bacteria</taxon>
        <taxon>Pseudomonadati</taxon>
        <taxon>Bacteroidota</taxon>
        <taxon>Bacteroidia</taxon>
        <taxon>Bacteroidales</taxon>
        <taxon>Prevotellaceae</taxon>
        <taxon>Hoylesella</taxon>
    </lineage>
</organism>
<reference evidence="4" key="1">
    <citation type="submission" date="2015-11" db="EMBL/GenBank/DDBJ databases">
        <authorList>
            <person name="Holder M.E."/>
            <person name="Ajami N.J."/>
            <person name="Petrosino J.F."/>
        </authorList>
    </citation>
    <scope>NUCLEOTIDE SEQUENCE [LARGE SCALE GENOMIC DNA]</scope>
    <source>
        <strain evidence="4">F0113</strain>
    </source>
</reference>
<gene>
    <name evidence="3" type="ORF">AS203_09900</name>
</gene>
<keyword evidence="2" id="KW-1133">Transmembrane helix</keyword>
<sequence length="290" mass="32137">MNKKIFIPLIIIGVLLIGGIVYLALTLNQQRQANKEMQELAELDKKEMENEYQQFANQYSEMKSQINNDSIVAQLTAEQERTQRLLAELKSVKSNDAREIARLKRELATVRAVLRSYVIEIDSLNRLNQNLTAENTRVKGQYEEATRQIEGLNTEKASLSEKVAIASQLDAISINLAGKNKRGKNTDDASKCKLLQLNFSLAKNVTATSGVKNIYVRITSPTGGILGGAGSFAYENRTLQCTMKKTVEYGGQETAVVMYWTVSQALVSGTYGVSIFADGNMIGSKSFTFK</sequence>
<keyword evidence="2" id="KW-0472">Membrane</keyword>
<dbReference type="KEGG" id="peo:AS203_09900"/>
<feature type="coiled-coil region" evidence="1">
    <location>
        <begin position="23"/>
        <end position="162"/>
    </location>
</feature>